<proteinExistence type="inferred from homology"/>
<evidence type="ECO:0000256" key="4">
    <source>
        <dbReference type="ARBA" id="ARBA00022801"/>
    </source>
</evidence>
<feature type="region of interest" description="Disordered" evidence="7">
    <location>
        <begin position="305"/>
        <end position="333"/>
    </location>
</feature>
<feature type="domain" description="Exonuclease" evidence="8">
    <location>
        <begin position="144"/>
        <end position="304"/>
    </location>
</feature>
<keyword evidence="4" id="KW-0378">Hydrolase</keyword>
<evidence type="ECO:0000256" key="6">
    <source>
        <dbReference type="ARBA" id="ARBA00023242"/>
    </source>
</evidence>
<dbReference type="GO" id="GO:0010629">
    <property type="term" value="P:negative regulation of gene expression"/>
    <property type="evidence" value="ECO:0007669"/>
    <property type="project" value="UniProtKB-ARBA"/>
</dbReference>
<dbReference type="InterPro" id="IPR036397">
    <property type="entry name" value="RNaseH_sf"/>
</dbReference>
<feature type="non-terminal residue" evidence="9">
    <location>
        <position position="333"/>
    </location>
</feature>
<evidence type="ECO:0000313" key="9">
    <source>
        <dbReference type="EMBL" id="KFM61401.1"/>
    </source>
</evidence>
<evidence type="ECO:0000259" key="8">
    <source>
        <dbReference type="SMART" id="SM00479"/>
    </source>
</evidence>
<keyword evidence="5 9" id="KW-0269">Exonuclease</keyword>
<dbReference type="Gene3D" id="3.30.420.10">
    <property type="entry name" value="Ribonuclease H-like superfamily/Ribonuclease H"/>
    <property type="match status" value="1"/>
</dbReference>
<evidence type="ECO:0000256" key="1">
    <source>
        <dbReference type="ARBA" id="ARBA00004123"/>
    </source>
</evidence>
<dbReference type="GO" id="GO:0004527">
    <property type="term" value="F:exonuclease activity"/>
    <property type="evidence" value="ECO:0007669"/>
    <property type="project" value="UniProtKB-KW"/>
</dbReference>
<dbReference type="SUPFAM" id="SSF53098">
    <property type="entry name" value="Ribonuclease H-like"/>
    <property type="match status" value="1"/>
</dbReference>
<dbReference type="OrthoDB" id="206335at2759"/>
<feature type="compositionally biased region" description="Basic residues" evidence="7">
    <location>
        <begin position="305"/>
        <end position="316"/>
    </location>
</feature>
<dbReference type="InterPro" id="IPR047021">
    <property type="entry name" value="REXO1/3/4-like"/>
</dbReference>
<dbReference type="AlphaFoldDB" id="A0A087T8G2"/>
<evidence type="ECO:0000256" key="2">
    <source>
        <dbReference type="ARBA" id="ARBA00006357"/>
    </source>
</evidence>
<comment type="subcellular location">
    <subcellularLocation>
        <location evidence="1">Nucleus</location>
    </subcellularLocation>
</comment>
<sequence>MASVSSHGETLGNELYNTLLNYILTAEDIKKWGFPYEHPTKPGRVTYNPLKRYKLSSDPEKQVCRCGKKVSLLQENWYVDPNGCDYLPKWLKRKKKKNAKANSNGNPPSEFFKSEYHVCCYHSLQEHEFVRASRKKKNVSVNSNAFALDTEMVYTTKGLEVAKVTVLSFPCCSVVYNTYVKPKNIVTDYNTIYSGIRLEDLAGITTTIEDVQEKLLSLFDKDSIIIGHGLENDLLGLYFLHEKVIDTSILIPHKKGFPYRQSLKRLASKCLNKSIHNPSNAHDSVEDAQICAELVLWNMNPEFKRPKKKRSRHAKKKDLMTAKEETVKNTELT</sequence>
<evidence type="ECO:0000256" key="5">
    <source>
        <dbReference type="ARBA" id="ARBA00022839"/>
    </source>
</evidence>
<reference evidence="9 10" key="1">
    <citation type="submission" date="2013-11" db="EMBL/GenBank/DDBJ databases">
        <title>Genome sequencing of Stegodyphus mimosarum.</title>
        <authorList>
            <person name="Bechsgaard J."/>
        </authorList>
    </citation>
    <scope>NUCLEOTIDE SEQUENCE [LARGE SCALE GENOMIC DNA]</scope>
</reference>
<dbReference type="InterPro" id="IPR034922">
    <property type="entry name" value="REX1-like_exo"/>
</dbReference>
<dbReference type="Pfam" id="PF00929">
    <property type="entry name" value="RNase_T"/>
    <property type="match status" value="1"/>
</dbReference>
<dbReference type="PANTHER" id="PTHR12801">
    <property type="entry name" value="RNA EXONUCLEASE REXO1 / RECO3 FAMILY MEMBER-RELATED"/>
    <property type="match status" value="1"/>
</dbReference>
<dbReference type="InterPro" id="IPR031736">
    <property type="entry name" value="REXO1-like_dom"/>
</dbReference>
<dbReference type="CDD" id="cd06145">
    <property type="entry name" value="REX1_like"/>
    <property type="match status" value="1"/>
</dbReference>
<evidence type="ECO:0000256" key="3">
    <source>
        <dbReference type="ARBA" id="ARBA00022722"/>
    </source>
</evidence>
<dbReference type="GO" id="GO:0005634">
    <property type="term" value="C:nucleus"/>
    <property type="evidence" value="ECO:0007669"/>
    <property type="project" value="UniProtKB-SubCell"/>
</dbReference>
<organism evidence="9 10">
    <name type="scientific">Stegodyphus mimosarum</name>
    <name type="common">African social velvet spider</name>
    <dbReference type="NCBI Taxonomy" id="407821"/>
    <lineage>
        <taxon>Eukaryota</taxon>
        <taxon>Metazoa</taxon>
        <taxon>Ecdysozoa</taxon>
        <taxon>Arthropoda</taxon>
        <taxon>Chelicerata</taxon>
        <taxon>Arachnida</taxon>
        <taxon>Araneae</taxon>
        <taxon>Araneomorphae</taxon>
        <taxon>Entelegynae</taxon>
        <taxon>Eresoidea</taxon>
        <taxon>Eresidae</taxon>
        <taxon>Stegodyphus</taxon>
    </lineage>
</organism>
<keyword evidence="6" id="KW-0539">Nucleus</keyword>
<name>A0A087T8G2_STEMI</name>
<dbReference type="STRING" id="407821.A0A087T8G2"/>
<dbReference type="SMART" id="SM00479">
    <property type="entry name" value="EXOIII"/>
    <property type="match status" value="1"/>
</dbReference>
<evidence type="ECO:0000313" key="10">
    <source>
        <dbReference type="Proteomes" id="UP000054359"/>
    </source>
</evidence>
<gene>
    <name evidence="9" type="ORF">X975_03374</name>
</gene>
<keyword evidence="10" id="KW-1185">Reference proteome</keyword>
<keyword evidence="3" id="KW-0540">Nuclease</keyword>
<dbReference type="Pfam" id="PF15870">
    <property type="entry name" value="EloA-BP1"/>
    <property type="match status" value="1"/>
</dbReference>
<dbReference type="EMBL" id="KK113940">
    <property type="protein sequence ID" value="KFM61401.1"/>
    <property type="molecule type" value="Genomic_DNA"/>
</dbReference>
<dbReference type="InterPro" id="IPR012337">
    <property type="entry name" value="RNaseH-like_sf"/>
</dbReference>
<dbReference type="Proteomes" id="UP000054359">
    <property type="component" value="Unassembled WGS sequence"/>
</dbReference>
<dbReference type="GO" id="GO:0003676">
    <property type="term" value="F:nucleic acid binding"/>
    <property type="evidence" value="ECO:0007669"/>
    <property type="project" value="InterPro"/>
</dbReference>
<dbReference type="OMA" id="NCEGNAQ"/>
<protein>
    <submittedName>
        <fullName evidence="9">RNA exonuclease 1-like protein</fullName>
    </submittedName>
</protein>
<dbReference type="PANTHER" id="PTHR12801:SF115">
    <property type="entry name" value="FI18136P1-RELATED"/>
    <property type="match status" value="1"/>
</dbReference>
<evidence type="ECO:0000256" key="7">
    <source>
        <dbReference type="SAM" id="MobiDB-lite"/>
    </source>
</evidence>
<comment type="similarity">
    <text evidence="2">Belongs to the REXO1/REXO3 family.</text>
</comment>
<dbReference type="InterPro" id="IPR013520">
    <property type="entry name" value="Ribonucl_H"/>
</dbReference>
<feature type="compositionally biased region" description="Basic and acidic residues" evidence="7">
    <location>
        <begin position="317"/>
        <end position="333"/>
    </location>
</feature>
<dbReference type="FunFam" id="3.30.420.10:FF:000031">
    <property type="entry name" value="RNA exonuclease 1"/>
    <property type="match status" value="1"/>
</dbReference>
<accession>A0A087T8G2</accession>